<sequence length="202" mass="23077">MVELYVVRHGETDSNSQKRLNGGLTNLPLNDVGIEQAKNLSKEINIDDFDEIYTSPLTRAKQTAEILNHGVHELKVDERLIEARYGKWDGASEAKLISEYPEVFDENDFLFPEYKKYVDDGEDYEDVYKRVDDFITEMSKKGDKKIMAVCHGFISRSFLKVITDAKNISAIVQPGNAGVSKYRLTESGTRFLTYYGRQTDID</sequence>
<dbReference type="Pfam" id="PF00300">
    <property type="entry name" value="His_Phos_1"/>
    <property type="match status" value="1"/>
</dbReference>
<keyword evidence="3" id="KW-1185">Reference proteome</keyword>
<dbReference type="RefSeq" id="WP_125592924.1">
    <property type="nucleotide sequence ID" value="NZ_JBHSSN010000015.1"/>
</dbReference>
<dbReference type="PANTHER" id="PTHR46517">
    <property type="entry name" value="FRUCTOSE-2,6-BISPHOSPHATASE TIGAR"/>
    <property type="match status" value="1"/>
</dbReference>
<evidence type="ECO:0000313" key="2">
    <source>
        <dbReference type="EMBL" id="MFC6323901.1"/>
    </source>
</evidence>
<dbReference type="CDD" id="cd07067">
    <property type="entry name" value="HP_PGM_like"/>
    <property type="match status" value="1"/>
</dbReference>
<dbReference type="EMBL" id="JBHSSN010000015">
    <property type="protein sequence ID" value="MFC6323901.1"/>
    <property type="molecule type" value="Genomic_DNA"/>
</dbReference>
<dbReference type="PANTHER" id="PTHR46517:SF1">
    <property type="entry name" value="FRUCTOSE-2,6-BISPHOSPHATASE TIGAR"/>
    <property type="match status" value="1"/>
</dbReference>
<evidence type="ECO:0000313" key="3">
    <source>
        <dbReference type="Proteomes" id="UP001596186"/>
    </source>
</evidence>
<protein>
    <submittedName>
        <fullName evidence="2">Histidine phosphatase family protein</fullName>
        <ecNumber evidence="2">3.1.3.-</ecNumber>
    </submittedName>
</protein>
<dbReference type="SMART" id="SM00855">
    <property type="entry name" value="PGAM"/>
    <property type="match status" value="1"/>
</dbReference>
<reference evidence="3" key="1">
    <citation type="journal article" date="2019" name="Int. J. Syst. Evol. Microbiol.">
        <title>The Global Catalogue of Microorganisms (GCM) 10K type strain sequencing project: providing services to taxonomists for standard genome sequencing and annotation.</title>
        <authorList>
            <consortium name="The Broad Institute Genomics Platform"/>
            <consortium name="The Broad Institute Genome Sequencing Center for Infectious Disease"/>
            <person name="Wu L."/>
            <person name="Ma J."/>
        </authorList>
    </citation>
    <scope>NUCLEOTIDE SEQUENCE [LARGE SCALE GENOMIC DNA]</scope>
    <source>
        <strain evidence="3">CCM 8895</strain>
    </source>
</reference>
<gene>
    <name evidence="2" type="ORF">ACFP1F_09135</name>
</gene>
<evidence type="ECO:0000256" key="1">
    <source>
        <dbReference type="ARBA" id="ARBA00022801"/>
    </source>
</evidence>
<name>A0ABW1UYP5_9LACO</name>
<keyword evidence="1 2" id="KW-0378">Hydrolase</keyword>
<dbReference type="SUPFAM" id="SSF53254">
    <property type="entry name" value="Phosphoglycerate mutase-like"/>
    <property type="match status" value="1"/>
</dbReference>
<dbReference type="InterPro" id="IPR029033">
    <property type="entry name" value="His_PPase_superfam"/>
</dbReference>
<dbReference type="Proteomes" id="UP001596186">
    <property type="component" value="Unassembled WGS sequence"/>
</dbReference>
<dbReference type="Gene3D" id="3.40.50.1240">
    <property type="entry name" value="Phosphoglycerate mutase-like"/>
    <property type="match status" value="1"/>
</dbReference>
<dbReference type="EC" id="3.1.3.-" evidence="2"/>
<dbReference type="InterPro" id="IPR013078">
    <property type="entry name" value="His_Pase_superF_clade-1"/>
</dbReference>
<dbReference type="PROSITE" id="PS00175">
    <property type="entry name" value="PG_MUTASE"/>
    <property type="match status" value="1"/>
</dbReference>
<comment type="caution">
    <text evidence="2">The sequence shown here is derived from an EMBL/GenBank/DDBJ whole genome shotgun (WGS) entry which is preliminary data.</text>
</comment>
<dbReference type="GO" id="GO:0016787">
    <property type="term" value="F:hydrolase activity"/>
    <property type="evidence" value="ECO:0007669"/>
    <property type="project" value="UniProtKB-KW"/>
</dbReference>
<organism evidence="2 3">
    <name type="scientific">Companilactobacillus baiquanensis</name>
    <dbReference type="NCBI Taxonomy" id="2486005"/>
    <lineage>
        <taxon>Bacteria</taxon>
        <taxon>Bacillati</taxon>
        <taxon>Bacillota</taxon>
        <taxon>Bacilli</taxon>
        <taxon>Lactobacillales</taxon>
        <taxon>Lactobacillaceae</taxon>
        <taxon>Companilactobacillus</taxon>
    </lineage>
</organism>
<dbReference type="InterPro" id="IPR051695">
    <property type="entry name" value="Phosphoglycerate_Mutase"/>
</dbReference>
<dbReference type="InterPro" id="IPR001345">
    <property type="entry name" value="PG/BPGM_mutase_AS"/>
</dbReference>
<accession>A0ABW1UYP5</accession>
<proteinExistence type="predicted"/>